<gene>
    <name evidence="1" type="ORF">S06H3_24260</name>
</gene>
<comment type="caution">
    <text evidence="1">The sequence shown here is derived from an EMBL/GenBank/DDBJ whole genome shotgun (WGS) entry which is preliminary data.</text>
</comment>
<dbReference type="EMBL" id="BARV01013437">
    <property type="protein sequence ID" value="GAI22573.1"/>
    <property type="molecule type" value="Genomic_DNA"/>
</dbReference>
<dbReference type="AlphaFoldDB" id="X1LU07"/>
<evidence type="ECO:0000313" key="1">
    <source>
        <dbReference type="EMBL" id="GAI22573.1"/>
    </source>
</evidence>
<reference evidence="1" key="1">
    <citation type="journal article" date="2014" name="Front. Microbiol.">
        <title>High frequency of phylogenetically diverse reductive dehalogenase-homologous genes in deep subseafloor sedimentary metagenomes.</title>
        <authorList>
            <person name="Kawai M."/>
            <person name="Futagami T."/>
            <person name="Toyoda A."/>
            <person name="Takaki Y."/>
            <person name="Nishi S."/>
            <person name="Hori S."/>
            <person name="Arai W."/>
            <person name="Tsubouchi T."/>
            <person name="Morono Y."/>
            <person name="Uchiyama I."/>
            <person name="Ito T."/>
            <person name="Fujiyama A."/>
            <person name="Inagaki F."/>
            <person name="Takami H."/>
        </authorList>
    </citation>
    <scope>NUCLEOTIDE SEQUENCE</scope>
    <source>
        <strain evidence="1">Expedition CK06-06</strain>
    </source>
</reference>
<proteinExistence type="predicted"/>
<feature type="non-terminal residue" evidence="1">
    <location>
        <position position="127"/>
    </location>
</feature>
<protein>
    <submittedName>
        <fullName evidence="1">Uncharacterized protein</fullName>
    </submittedName>
</protein>
<name>X1LU07_9ZZZZ</name>
<organism evidence="1">
    <name type="scientific">marine sediment metagenome</name>
    <dbReference type="NCBI Taxonomy" id="412755"/>
    <lineage>
        <taxon>unclassified sequences</taxon>
        <taxon>metagenomes</taxon>
        <taxon>ecological metagenomes</taxon>
    </lineage>
</organism>
<accession>X1LU07</accession>
<sequence>MQARITDILCRSNRTDASNVVGLETLLRETKDIDITTRAEQTDFVRFFNELQASNSNIFVEPEGIRSRRIILKGGKKTQVYLNYQTGPQDLAGLDEAFYHECINTAENLILRNGNISSRVYVAVPDI</sequence>